<feature type="transmembrane region" description="Helical" evidence="3">
    <location>
        <begin position="21"/>
        <end position="39"/>
    </location>
</feature>
<keyword evidence="3" id="KW-0472">Membrane</keyword>
<dbReference type="Pfam" id="PF02225">
    <property type="entry name" value="PA"/>
    <property type="match status" value="1"/>
</dbReference>
<dbReference type="AlphaFoldDB" id="A0A8X6UF71"/>
<dbReference type="InterPro" id="IPR046450">
    <property type="entry name" value="PA_dom_sf"/>
</dbReference>
<dbReference type="EMBL" id="BMAW01027786">
    <property type="protein sequence ID" value="GFU04017.1"/>
    <property type="molecule type" value="Genomic_DNA"/>
</dbReference>
<dbReference type="Gene3D" id="3.50.30.30">
    <property type="match status" value="1"/>
</dbReference>
<dbReference type="Proteomes" id="UP000887013">
    <property type="component" value="Unassembled WGS sequence"/>
</dbReference>
<dbReference type="PANTHER" id="PTHR22702:SF1">
    <property type="entry name" value="PROTEASE-ASSOCIATED DOMAIN-CONTAINING PROTEIN 1"/>
    <property type="match status" value="1"/>
</dbReference>
<evidence type="ECO:0000256" key="3">
    <source>
        <dbReference type="SAM" id="Phobius"/>
    </source>
</evidence>
<feature type="domain" description="PA" evidence="4">
    <location>
        <begin position="84"/>
        <end position="168"/>
    </location>
</feature>
<dbReference type="SUPFAM" id="SSF52025">
    <property type="entry name" value="PA domain"/>
    <property type="match status" value="1"/>
</dbReference>
<proteinExistence type="predicted"/>
<keyword evidence="6" id="KW-1185">Reference proteome</keyword>
<dbReference type="GO" id="GO:0008233">
    <property type="term" value="F:peptidase activity"/>
    <property type="evidence" value="ECO:0007669"/>
    <property type="project" value="UniProtKB-KW"/>
</dbReference>
<dbReference type="GO" id="GO:0006508">
    <property type="term" value="P:proteolysis"/>
    <property type="evidence" value="ECO:0007669"/>
    <property type="project" value="UniProtKB-KW"/>
</dbReference>
<dbReference type="PANTHER" id="PTHR22702">
    <property type="entry name" value="PROTEASE-ASSOCIATED DOMAIN-CONTAINING PROTEIN"/>
    <property type="match status" value="1"/>
</dbReference>
<evidence type="ECO:0000313" key="6">
    <source>
        <dbReference type="Proteomes" id="UP000887013"/>
    </source>
</evidence>
<keyword evidence="3" id="KW-0812">Transmembrane</keyword>
<comment type="caution">
    <text evidence="5">The sequence shown here is derived from an EMBL/GenBank/DDBJ whole genome shotgun (WGS) entry which is preliminary data.</text>
</comment>
<evidence type="ECO:0000256" key="1">
    <source>
        <dbReference type="ARBA" id="ARBA00022729"/>
    </source>
</evidence>
<evidence type="ECO:0000313" key="5">
    <source>
        <dbReference type="EMBL" id="GFU04017.1"/>
    </source>
</evidence>
<keyword evidence="1" id="KW-0732">Signal</keyword>
<organism evidence="5 6">
    <name type="scientific">Nephila pilipes</name>
    <name type="common">Giant wood spider</name>
    <name type="synonym">Nephila maculata</name>
    <dbReference type="NCBI Taxonomy" id="299642"/>
    <lineage>
        <taxon>Eukaryota</taxon>
        <taxon>Metazoa</taxon>
        <taxon>Ecdysozoa</taxon>
        <taxon>Arthropoda</taxon>
        <taxon>Chelicerata</taxon>
        <taxon>Arachnida</taxon>
        <taxon>Araneae</taxon>
        <taxon>Araneomorphae</taxon>
        <taxon>Entelegynae</taxon>
        <taxon>Araneoidea</taxon>
        <taxon>Nephilidae</taxon>
        <taxon>Nephila</taxon>
    </lineage>
</organism>
<accession>A0A8X6UF71</accession>
<dbReference type="OrthoDB" id="206201at2759"/>
<keyword evidence="5" id="KW-0378">Hydrolase</keyword>
<evidence type="ECO:0000259" key="4">
    <source>
        <dbReference type="Pfam" id="PF02225"/>
    </source>
</evidence>
<protein>
    <submittedName>
        <fullName evidence="5">Protease-associated domain-containing protein 1</fullName>
    </submittedName>
</protein>
<sequence>MCVKRQKTQTFRSFNLAKFNMIYFFLGNFLILNVFVHGFRDIKYAKDDIYFEIVEPETLHYTFKARPAQDFGVPFNTTYHNIGLVLAEPRHGCSAPINKLELQNNIVLMDRGGCSFLSKCIQGERAGVMAVVICDNDASNDDQYIDMIDDTTRRNCSIPALFILGKDGFMIKKNLNTRSLHGFYETSIML</sequence>
<gene>
    <name evidence="5" type="primary">PRADC1</name>
    <name evidence="5" type="ORF">NPIL_493721</name>
</gene>
<keyword evidence="5" id="KW-0645">Protease</keyword>
<reference evidence="5" key="1">
    <citation type="submission" date="2020-08" db="EMBL/GenBank/DDBJ databases">
        <title>Multicomponent nature underlies the extraordinary mechanical properties of spider dragline silk.</title>
        <authorList>
            <person name="Kono N."/>
            <person name="Nakamura H."/>
            <person name="Mori M."/>
            <person name="Yoshida Y."/>
            <person name="Ohtoshi R."/>
            <person name="Malay A.D."/>
            <person name="Moran D.A.P."/>
            <person name="Tomita M."/>
            <person name="Numata K."/>
            <person name="Arakawa K."/>
        </authorList>
    </citation>
    <scope>NUCLEOTIDE SEQUENCE</scope>
</reference>
<keyword evidence="2" id="KW-0325">Glycoprotein</keyword>
<name>A0A8X6UF71_NEPPI</name>
<keyword evidence="3" id="KW-1133">Transmembrane helix</keyword>
<evidence type="ECO:0000256" key="2">
    <source>
        <dbReference type="ARBA" id="ARBA00023180"/>
    </source>
</evidence>
<dbReference type="InterPro" id="IPR003137">
    <property type="entry name" value="PA_domain"/>
</dbReference>